<dbReference type="AlphaFoldDB" id="A0A2P8CF13"/>
<dbReference type="InterPro" id="IPR053521">
    <property type="entry name" value="McjB-like"/>
</dbReference>
<evidence type="ECO:0000313" key="2">
    <source>
        <dbReference type="EMBL" id="PSK83551.1"/>
    </source>
</evidence>
<feature type="domain" description="Microcin J25-processing protein McjB C-terminal" evidence="1">
    <location>
        <begin position="28"/>
        <end position="133"/>
    </location>
</feature>
<dbReference type="Proteomes" id="UP000240542">
    <property type="component" value="Unassembled WGS sequence"/>
</dbReference>
<protein>
    <submittedName>
        <fullName evidence="2">Transglutaminase superfamily protein</fullName>
    </submittedName>
</protein>
<name>A0A2P8CF13_9ACTN</name>
<dbReference type="RefSeq" id="WP_211301581.1">
    <property type="nucleotide sequence ID" value="NZ_PYGA01000040.1"/>
</dbReference>
<evidence type="ECO:0000259" key="1">
    <source>
        <dbReference type="Pfam" id="PF13471"/>
    </source>
</evidence>
<sequence>MPQAVSYSPRSVPLGLRLTIRAVSGTAALISLLPVRRIRRLLSRLRKGAAPAASAPVLAAYQAVVAVSLPCAGPEGCLRRSLAIVLLCRLNGIWPTWCTGPKTLPPFTAHAWVEAEGRMVGEDLPDGYFRPLISVPPFVDD</sequence>
<evidence type="ECO:0000313" key="3">
    <source>
        <dbReference type="Proteomes" id="UP000240542"/>
    </source>
</evidence>
<organism evidence="2 3">
    <name type="scientific">Murinocardiopsis flavida</name>
    <dbReference type="NCBI Taxonomy" id="645275"/>
    <lineage>
        <taxon>Bacteria</taxon>
        <taxon>Bacillati</taxon>
        <taxon>Actinomycetota</taxon>
        <taxon>Actinomycetes</taxon>
        <taxon>Streptosporangiales</taxon>
        <taxon>Nocardiopsidaceae</taxon>
        <taxon>Murinocardiopsis</taxon>
    </lineage>
</organism>
<dbReference type="NCBIfam" id="NF033537">
    <property type="entry name" value="lasso_biosyn_B2"/>
    <property type="match status" value="1"/>
</dbReference>
<reference evidence="2 3" key="1">
    <citation type="submission" date="2018-03" db="EMBL/GenBank/DDBJ databases">
        <title>Genomic Encyclopedia of Archaeal and Bacterial Type Strains, Phase II (KMG-II): from individual species to whole genera.</title>
        <authorList>
            <person name="Goeker M."/>
        </authorList>
    </citation>
    <scope>NUCLEOTIDE SEQUENCE [LARGE SCALE GENOMIC DNA]</scope>
    <source>
        <strain evidence="2 3">DSM 45312</strain>
    </source>
</reference>
<keyword evidence="3" id="KW-1185">Reference proteome</keyword>
<accession>A0A2P8CF13</accession>
<comment type="caution">
    <text evidence="2">The sequence shown here is derived from an EMBL/GenBank/DDBJ whole genome shotgun (WGS) entry which is preliminary data.</text>
</comment>
<dbReference type="Pfam" id="PF13471">
    <property type="entry name" value="Transglut_core3"/>
    <property type="match status" value="1"/>
</dbReference>
<gene>
    <name evidence="2" type="ORF">CLV63_1403</name>
</gene>
<dbReference type="InterPro" id="IPR032708">
    <property type="entry name" value="McjB_C"/>
</dbReference>
<dbReference type="EMBL" id="PYGA01000040">
    <property type="protein sequence ID" value="PSK83551.1"/>
    <property type="molecule type" value="Genomic_DNA"/>
</dbReference>
<proteinExistence type="predicted"/>